<keyword evidence="3 7" id="KW-0853">WD repeat</keyword>
<dbReference type="PROSITE" id="PS50294">
    <property type="entry name" value="WD_REPEATS_REGION"/>
    <property type="match status" value="1"/>
</dbReference>
<comment type="similarity">
    <text evidence="1">Belongs to the eIF-5A family.</text>
</comment>
<dbReference type="InterPro" id="IPR014722">
    <property type="entry name" value="Rib_uL2_dom2"/>
</dbReference>
<dbReference type="PROSITE" id="PS00302">
    <property type="entry name" value="IF5A_HYPUSINE"/>
    <property type="match status" value="1"/>
</dbReference>
<dbReference type="InterPro" id="IPR020189">
    <property type="entry name" value="IF5A_C"/>
</dbReference>
<evidence type="ECO:0000256" key="6">
    <source>
        <dbReference type="ARBA" id="ARBA00023071"/>
    </source>
</evidence>
<dbReference type="CDD" id="cd04468">
    <property type="entry name" value="S1_eIF5A"/>
    <property type="match status" value="1"/>
</dbReference>
<organism evidence="9 10">
    <name type="scientific">Dioscorea cayennensis subsp. rotundata</name>
    <name type="common">White Guinea yam</name>
    <name type="synonym">Dioscorea rotundata</name>
    <dbReference type="NCBI Taxonomy" id="55577"/>
    <lineage>
        <taxon>Eukaryota</taxon>
        <taxon>Viridiplantae</taxon>
        <taxon>Streptophyta</taxon>
        <taxon>Embryophyta</taxon>
        <taxon>Tracheophyta</taxon>
        <taxon>Spermatophyta</taxon>
        <taxon>Magnoliopsida</taxon>
        <taxon>Liliopsida</taxon>
        <taxon>Dioscoreales</taxon>
        <taxon>Dioscoreaceae</taxon>
        <taxon>Dioscorea</taxon>
    </lineage>
</organism>
<dbReference type="PANTHER" id="PTHR10971">
    <property type="entry name" value="MRNA EXPORT FACTOR AND BUB3"/>
    <property type="match status" value="1"/>
</dbReference>
<dbReference type="SUPFAM" id="SSF50978">
    <property type="entry name" value="WD40 repeat-like"/>
    <property type="match status" value="1"/>
</dbReference>
<dbReference type="PROSITE" id="PS50082">
    <property type="entry name" value="WD_REPEATS_2"/>
    <property type="match status" value="2"/>
</dbReference>
<protein>
    <submittedName>
        <fullName evidence="10">Mitotic checkpoint protein BUB3.3-like</fullName>
    </submittedName>
</protein>
<feature type="repeat" description="WD" evidence="7">
    <location>
        <begin position="90"/>
        <end position="122"/>
    </location>
</feature>
<keyword evidence="9" id="KW-1185">Reference proteome</keyword>
<dbReference type="FunFam" id="2.30.30.30:FF:000012">
    <property type="entry name" value="Eukaryotic translation initiation factor 5A"/>
    <property type="match status" value="1"/>
</dbReference>
<sequence>MAGSPLEVGNPIGDAISRVRFAPRSNNLLSSSWDSFLRLYDVDGSALRVQAFAEGALLDCCFEDESFALSSGSDGCIRRYDLNSGAQSVMGKHGDTATCVEYSDGTDQVISAGLDKKLRFWDPKEKCENGGSKSVDSEVWSMSLCGVYVLAAVGVMVDAYDLRNLKGPVQSKDCSMDYQIQCVRSFFDLQGFGVGSIDGRVALKFLDQSKSGAMGCAFRCHPKLRDRKYHLVSVNDIAFHPCLDTFVTGDNEGYAIIWDAQSRKKLYEFERYSNSVACLSYNHNGQLLAVASSHTYQEAKETEGASQIFIHKTSNLAMSKSPQQIAFSAAVRHCPLFLFAAAGTVMSDEEHHFESKADAGASKTYPQQAGTIRKNGYIVIKGRPCKVVEVSTSKTGKHGHAKCHFVAIDIFTAKKLEDIVPSSHNCDVPHVNRTDYQLIDISEDGFVSLLTENGNTKDDLRLPTDDALLTQLKDGFGEGKDLVVTVMSAMGEEQICALKDIGPK</sequence>
<gene>
    <name evidence="10" type="primary">LOC120277830</name>
</gene>
<dbReference type="AlphaFoldDB" id="A0AB40CPY8"/>
<evidence type="ECO:0000256" key="2">
    <source>
        <dbReference type="ARBA" id="ARBA00022540"/>
    </source>
</evidence>
<proteinExistence type="inferred from homology"/>
<evidence type="ECO:0000256" key="7">
    <source>
        <dbReference type="PROSITE-ProRule" id="PRU00221"/>
    </source>
</evidence>
<dbReference type="SUPFAM" id="SSF50249">
    <property type="entry name" value="Nucleic acid-binding proteins"/>
    <property type="match status" value="1"/>
</dbReference>
<dbReference type="GO" id="GO:0045901">
    <property type="term" value="P:positive regulation of translational elongation"/>
    <property type="evidence" value="ECO:0007669"/>
    <property type="project" value="InterPro"/>
</dbReference>
<dbReference type="Pfam" id="PF21485">
    <property type="entry name" value="IF5A-like_N"/>
    <property type="match status" value="1"/>
</dbReference>
<dbReference type="GeneID" id="120277830"/>
<evidence type="ECO:0000256" key="4">
    <source>
        <dbReference type="ARBA" id="ARBA00022737"/>
    </source>
</evidence>
<evidence type="ECO:0000313" key="9">
    <source>
        <dbReference type="Proteomes" id="UP001515500"/>
    </source>
</evidence>
<dbReference type="RefSeq" id="XP_039140600.1">
    <property type="nucleotide sequence ID" value="XM_039284666.1"/>
</dbReference>
<dbReference type="InterPro" id="IPR012340">
    <property type="entry name" value="NA-bd_OB-fold"/>
</dbReference>
<dbReference type="GO" id="GO:0003723">
    <property type="term" value="F:RNA binding"/>
    <property type="evidence" value="ECO:0007669"/>
    <property type="project" value="InterPro"/>
</dbReference>
<keyword evidence="4" id="KW-0677">Repeat</keyword>
<feature type="repeat" description="WD" evidence="7">
    <location>
        <begin position="227"/>
        <end position="268"/>
    </location>
</feature>
<dbReference type="Pfam" id="PF00400">
    <property type="entry name" value="WD40"/>
    <property type="match status" value="3"/>
</dbReference>
<keyword evidence="2" id="KW-0396">Initiation factor</keyword>
<dbReference type="InterPro" id="IPR001680">
    <property type="entry name" value="WD40_rpt"/>
</dbReference>
<dbReference type="Pfam" id="PF01287">
    <property type="entry name" value="eIF-5a"/>
    <property type="match status" value="1"/>
</dbReference>
<dbReference type="GO" id="GO:0003746">
    <property type="term" value="F:translation elongation factor activity"/>
    <property type="evidence" value="ECO:0007669"/>
    <property type="project" value="InterPro"/>
</dbReference>
<dbReference type="Gene3D" id="2.130.10.10">
    <property type="entry name" value="YVTN repeat-like/Quinoprotein amine dehydrogenase"/>
    <property type="match status" value="1"/>
</dbReference>
<dbReference type="GO" id="GO:0045905">
    <property type="term" value="P:positive regulation of translational termination"/>
    <property type="evidence" value="ECO:0007669"/>
    <property type="project" value="InterPro"/>
</dbReference>
<dbReference type="FunFam" id="2.40.50.140:FF:000034">
    <property type="entry name" value="Eukaryotic translation initiation factor 5A"/>
    <property type="match status" value="1"/>
</dbReference>
<evidence type="ECO:0000256" key="5">
    <source>
        <dbReference type="ARBA" id="ARBA00022917"/>
    </source>
</evidence>
<dbReference type="InterPro" id="IPR015943">
    <property type="entry name" value="WD40/YVTN_repeat-like_dom_sf"/>
</dbReference>
<keyword evidence="6" id="KW-0385">Hypusine</keyword>
<dbReference type="SUPFAM" id="SSF50104">
    <property type="entry name" value="Translation proteins SH3-like domain"/>
    <property type="match status" value="1"/>
</dbReference>
<dbReference type="InterPro" id="IPR008991">
    <property type="entry name" value="Translation_prot_SH3-like_sf"/>
</dbReference>
<dbReference type="Gene3D" id="2.30.30.30">
    <property type="match status" value="1"/>
</dbReference>
<evidence type="ECO:0000259" key="8">
    <source>
        <dbReference type="SMART" id="SM01376"/>
    </source>
</evidence>
<dbReference type="Proteomes" id="UP001515500">
    <property type="component" value="Chromosome 15"/>
</dbReference>
<dbReference type="NCBIfam" id="TIGR00037">
    <property type="entry name" value="eIF_5A"/>
    <property type="match status" value="1"/>
</dbReference>
<dbReference type="InterPro" id="IPR036322">
    <property type="entry name" value="WD40_repeat_dom_sf"/>
</dbReference>
<dbReference type="GO" id="GO:0003743">
    <property type="term" value="F:translation initiation factor activity"/>
    <property type="evidence" value="ECO:0007669"/>
    <property type="project" value="UniProtKB-KW"/>
</dbReference>
<dbReference type="InterPro" id="IPR019769">
    <property type="entry name" value="Trans_elong_IF5A_hypusine_site"/>
</dbReference>
<reference evidence="10" key="1">
    <citation type="submission" date="2025-08" db="UniProtKB">
        <authorList>
            <consortium name="RefSeq"/>
        </authorList>
    </citation>
    <scope>IDENTIFICATION</scope>
</reference>
<evidence type="ECO:0000256" key="3">
    <source>
        <dbReference type="ARBA" id="ARBA00022574"/>
    </source>
</evidence>
<feature type="domain" description="Translation initiation factor 5A C-terminal" evidence="8">
    <location>
        <begin position="430"/>
        <end position="499"/>
    </location>
</feature>
<accession>A0AB40CPY8</accession>
<evidence type="ECO:0000256" key="1">
    <source>
        <dbReference type="ARBA" id="ARBA00006016"/>
    </source>
</evidence>
<name>A0AB40CPY8_DIOCR</name>
<dbReference type="InterPro" id="IPR001884">
    <property type="entry name" value="IF5A-like"/>
</dbReference>
<dbReference type="SMART" id="SM00320">
    <property type="entry name" value="WD40"/>
    <property type="match status" value="5"/>
</dbReference>
<keyword evidence="5" id="KW-0648">Protein biosynthesis</keyword>
<evidence type="ECO:0000313" key="10">
    <source>
        <dbReference type="RefSeq" id="XP_039140600.1"/>
    </source>
</evidence>
<dbReference type="InterPro" id="IPR048670">
    <property type="entry name" value="IF5A-like_N"/>
</dbReference>
<dbReference type="SMART" id="SM01376">
    <property type="entry name" value="eIF-5a"/>
    <property type="match status" value="1"/>
</dbReference>
<dbReference type="GO" id="GO:0043022">
    <property type="term" value="F:ribosome binding"/>
    <property type="evidence" value="ECO:0007669"/>
    <property type="project" value="InterPro"/>
</dbReference>
<dbReference type="Gene3D" id="2.40.50.140">
    <property type="entry name" value="Nucleic acid-binding proteins"/>
    <property type="match status" value="1"/>
</dbReference>